<sequence length="552" mass="63725">MPRSGDPELRVSEQKPESRFNPNARESQSLPFLSSAAPAQNVLGDSMWSQQFMEKVAVTIKQGFALPQKELTVFNGDPLEYCSFITSFQNSIEANATSERKKLMYLLQYTSDPLKSWKDTQDLPMQQVERFWATETIGVETESKACTSMEDKKALRTMEQSVKLQDGHYQRALQFACGNSLVCDGMEEARKLAFGGAERKKTVSLDGILFQKSGVISGGVSDLKAKARRWDEKQVDGLKRKRDSLLSELKELSKHRRKEPELQNLRSQIDGLEHRLRYSTKDKETTPKRERLLISMATRSEEITNTEKRMNRVEDQVFRAFCEQINVDNIRQYEEKQLKAQQERAQRRLEFSNQESRLMNQLDYERGRDTKAQLRKLEESMAADNVEIEKLRGEEKDKLKIIERETSELEKLRLEKSAKRAEIDQKDLEIKEVKKSLMHFMRDVTTLQKQLTAMETQLEQKRADRHSLLKSCKMEDIFLPFKKGGMNDIDLGETSSSQQESSSQDQAEPLSMDIDSTSTQGAKITYEKEANLVIDYFSLSRNLKQVHLKPKN</sequence>
<accession>A0AAD9UU81</accession>
<keyword evidence="2" id="KW-0498">Mitosis</keyword>
<reference evidence="7" key="1">
    <citation type="journal article" date="2023" name="G3 (Bethesda)">
        <title>Whole genome assembly and annotation of the endangered Caribbean coral Acropora cervicornis.</title>
        <authorList>
            <person name="Selwyn J.D."/>
            <person name="Vollmer S.V."/>
        </authorList>
    </citation>
    <scope>NUCLEOTIDE SEQUENCE</scope>
    <source>
        <strain evidence="7">K2</strain>
    </source>
</reference>
<dbReference type="GO" id="GO:0005524">
    <property type="term" value="F:ATP binding"/>
    <property type="evidence" value="ECO:0007669"/>
    <property type="project" value="InterPro"/>
</dbReference>
<feature type="coiled-coil region" evidence="5">
    <location>
        <begin position="235"/>
        <end position="464"/>
    </location>
</feature>
<feature type="region of interest" description="Disordered" evidence="6">
    <location>
        <begin position="489"/>
        <end position="521"/>
    </location>
</feature>
<feature type="compositionally biased region" description="Low complexity" evidence="6">
    <location>
        <begin position="495"/>
        <end position="506"/>
    </location>
</feature>
<dbReference type="PANTHER" id="PTHR18937:SF12">
    <property type="entry name" value="STRUCTURAL MAINTENANCE OF CHROMOSOMES PROTEIN"/>
    <property type="match status" value="1"/>
</dbReference>
<dbReference type="GO" id="GO:0007062">
    <property type="term" value="P:sister chromatid cohesion"/>
    <property type="evidence" value="ECO:0007669"/>
    <property type="project" value="TreeGrafter"/>
</dbReference>
<keyword evidence="5" id="KW-0175">Coiled coil</keyword>
<evidence type="ECO:0000256" key="3">
    <source>
        <dbReference type="ARBA" id="ARBA00023242"/>
    </source>
</evidence>
<evidence type="ECO:0000256" key="1">
    <source>
        <dbReference type="ARBA" id="ARBA00022618"/>
    </source>
</evidence>
<protein>
    <submittedName>
        <fullName evidence="7">Structural maintenance of chromosomes protein 1A</fullName>
    </submittedName>
</protein>
<dbReference type="GO" id="GO:0008278">
    <property type="term" value="C:cohesin complex"/>
    <property type="evidence" value="ECO:0007669"/>
    <property type="project" value="TreeGrafter"/>
</dbReference>
<keyword evidence="1" id="KW-0132">Cell division</keyword>
<organism evidence="7 8">
    <name type="scientific">Acropora cervicornis</name>
    <name type="common">Staghorn coral</name>
    <dbReference type="NCBI Taxonomy" id="6130"/>
    <lineage>
        <taxon>Eukaryota</taxon>
        <taxon>Metazoa</taxon>
        <taxon>Cnidaria</taxon>
        <taxon>Anthozoa</taxon>
        <taxon>Hexacorallia</taxon>
        <taxon>Scleractinia</taxon>
        <taxon>Astrocoeniina</taxon>
        <taxon>Acroporidae</taxon>
        <taxon>Acropora</taxon>
    </lineage>
</organism>
<gene>
    <name evidence="7" type="ORF">P5673_029323</name>
</gene>
<evidence type="ECO:0000256" key="6">
    <source>
        <dbReference type="SAM" id="MobiDB-lite"/>
    </source>
</evidence>
<reference evidence="7" key="2">
    <citation type="journal article" date="2023" name="Science">
        <title>Genomic signatures of disease resistance in endangered staghorn corals.</title>
        <authorList>
            <person name="Vollmer S.V."/>
            <person name="Selwyn J.D."/>
            <person name="Despard B.A."/>
            <person name="Roesel C.L."/>
        </authorList>
    </citation>
    <scope>NUCLEOTIDE SEQUENCE</scope>
    <source>
        <strain evidence="7">K2</strain>
    </source>
</reference>
<keyword evidence="4" id="KW-0131">Cell cycle</keyword>
<dbReference type="GO" id="GO:0003677">
    <property type="term" value="F:DNA binding"/>
    <property type="evidence" value="ECO:0007669"/>
    <property type="project" value="TreeGrafter"/>
</dbReference>
<keyword evidence="8" id="KW-1185">Reference proteome</keyword>
<feature type="region of interest" description="Disordered" evidence="6">
    <location>
        <begin position="1"/>
        <end position="29"/>
    </location>
</feature>
<feature type="compositionally biased region" description="Basic and acidic residues" evidence="6">
    <location>
        <begin position="1"/>
        <end position="18"/>
    </location>
</feature>
<dbReference type="EMBL" id="JARQWQ010000115">
    <property type="protein sequence ID" value="KAK2550128.1"/>
    <property type="molecule type" value="Genomic_DNA"/>
</dbReference>
<dbReference type="GO" id="GO:0051301">
    <property type="term" value="P:cell division"/>
    <property type="evidence" value="ECO:0007669"/>
    <property type="project" value="UniProtKB-KW"/>
</dbReference>
<dbReference type="AlphaFoldDB" id="A0AAD9UU81"/>
<dbReference type="Gene3D" id="3.30.70.1620">
    <property type="match status" value="1"/>
</dbReference>
<dbReference type="PANTHER" id="PTHR18937">
    <property type="entry name" value="STRUCTURAL MAINTENANCE OF CHROMOSOMES SMC FAMILY MEMBER"/>
    <property type="match status" value="1"/>
</dbReference>
<evidence type="ECO:0000313" key="8">
    <source>
        <dbReference type="Proteomes" id="UP001249851"/>
    </source>
</evidence>
<comment type="caution">
    <text evidence="7">The sequence shown here is derived from an EMBL/GenBank/DDBJ whole genome shotgun (WGS) entry which is preliminary data.</text>
</comment>
<keyword evidence="3" id="KW-0539">Nucleus</keyword>
<dbReference type="InterPro" id="IPR036277">
    <property type="entry name" value="SMC_hinge_sf"/>
</dbReference>
<evidence type="ECO:0000256" key="5">
    <source>
        <dbReference type="SAM" id="Coils"/>
    </source>
</evidence>
<name>A0AAD9UU81_ACRCE</name>
<evidence type="ECO:0000256" key="4">
    <source>
        <dbReference type="ARBA" id="ARBA00023306"/>
    </source>
</evidence>
<evidence type="ECO:0000256" key="2">
    <source>
        <dbReference type="ARBA" id="ARBA00022776"/>
    </source>
</evidence>
<dbReference type="SUPFAM" id="SSF75553">
    <property type="entry name" value="Smc hinge domain"/>
    <property type="match status" value="1"/>
</dbReference>
<feature type="compositionally biased region" description="Polar residues" evidence="6">
    <location>
        <begin position="20"/>
        <end position="29"/>
    </location>
</feature>
<evidence type="ECO:0000313" key="7">
    <source>
        <dbReference type="EMBL" id="KAK2550128.1"/>
    </source>
</evidence>
<dbReference type="GO" id="GO:0005634">
    <property type="term" value="C:nucleus"/>
    <property type="evidence" value="ECO:0007669"/>
    <property type="project" value="TreeGrafter"/>
</dbReference>
<dbReference type="Proteomes" id="UP001249851">
    <property type="component" value="Unassembled WGS sequence"/>
</dbReference>
<proteinExistence type="predicted"/>